<sequence length="503" mass="57288">MSSFPAKYHVLQVSVGFYRDFVEEASFLHSSFDRVLHSVQPYVNGPDELSRTFLEMKGHFYMHAGTFLLKMAQNNKARWRDACELAALCYLKSFYIPEPKSKLTEGDATGQDLLAMLACDRKSQSGHMLLNLSHGKEDFLKEIVDSFANKSGVFTLFESLFGSGASRERSFLGTDDMGDVSTQAPAQGELSKYDIGAVRTHCGSLQHLVWLGLQWNSMSVLFLLHKLLEQLFHLPQETSRLETDAPESICLLDLEVFLLGMVFTSNLRLQEKRDTHGGTHQPPFLPLLLSKQYCTEKQRSWWDAVRALMRKKTTPDSAPKLKLLVQRGLSTLRALEKHGLQPALMIHWARSLQKTGIILNSCEQKEYTARSVYYWRKTLLSLETIKRHQSVPEPTDPLFEHFRSVDVQVFQVAAYKEEAHMAIAMLEAVQGKTDKALLAFEAIRSVVAYWNLAVLCQRKAEELEKDDMLPAQQEEQRKTCLLKRKQYLMKIIDESSSDPSVAD</sequence>
<comment type="caution">
    <text evidence="1">The sequence shown here is derived from an EMBL/GenBank/DDBJ whole genome shotgun (WGS) entry which is preliminary data.</text>
</comment>
<dbReference type="OrthoDB" id="2357150at2759"/>
<protein>
    <submittedName>
        <fullName evidence="1">Uncharacterized protein</fullName>
    </submittedName>
</protein>
<dbReference type="EMBL" id="PPHD01057262">
    <property type="protein sequence ID" value="POI22532.1"/>
    <property type="molecule type" value="Genomic_DNA"/>
</dbReference>
<reference evidence="1 2" key="1">
    <citation type="submission" date="2018-01" db="EMBL/GenBank/DDBJ databases">
        <title>Comparison of the Chinese Bamboo Partridge and Red Junglefowl genome sequences highlights the importance of demography in genome evolution.</title>
        <authorList>
            <person name="Tiley G.P."/>
            <person name="Kimball R.T."/>
            <person name="Braun E.L."/>
            <person name="Burleigh J.G."/>
        </authorList>
    </citation>
    <scope>NUCLEOTIDE SEQUENCE [LARGE SCALE GENOMIC DNA]</scope>
    <source>
        <strain evidence="1">RTK389</strain>
        <tissue evidence="1">Blood</tissue>
    </source>
</reference>
<proteinExistence type="predicted"/>
<organism evidence="1 2">
    <name type="scientific">Bambusicola thoracicus</name>
    <name type="common">Chinese bamboo-partridge</name>
    <name type="synonym">Perdix thoracica</name>
    <dbReference type="NCBI Taxonomy" id="9083"/>
    <lineage>
        <taxon>Eukaryota</taxon>
        <taxon>Metazoa</taxon>
        <taxon>Chordata</taxon>
        <taxon>Craniata</taxon>
        <taxon>Vertebrata</taxon>
        <taxon>Euteleostomi</taxon>
        <taxon>Archelosauria</taxon>
        <taxon>Archosauria</taxon>
        <taxon>Dinosauria</taxon>
        <taxon>Saurischia</taxon>
        <taxon>Theropoda</taxon>
        <taxon>Coelurosauria</taxon>
        <taxon>Aves</taxon>
        <taxon>Neognathae</taxon>
        <taxon>Galloanserae</taxon>
        <taxon>Galliformes</taxon>
        <taxon>Phasianidae</taxon>
        <taxon>Perdicinae</taxon>
        <taxon>Bambusicola</taxon>
    </lineage>
</organism>
<name>A0A2P4SEK3_BAMTH</name>
<dbReference type="AlphaFoldDB" id="A0A2P4SEK3"/>
<evidence type="ECO:0000313" key="2">
    <source>
        <dbReference type="Proteomes" id="UP000237246"/>
    </source>
</evidence>
<keyword evidence="2" id="KW-1185">Reference proteome</keyword>
<dbReference type="Proteomes" id="UP000237246">
    <property type="component" value="Unassembled WGS sequence"/>
</dbReference>
<feature type="non-terminal residue" evidence="1">
    <location>
        <position position="503"/>
    </location>
</feature>
<evidence type="ECO:0000313" key="1">
    <source>
        <dbReference type="EMBL" id="POI22532.1"/>
    </source>
</evidence>
<gene>
    <name evidence="1" type="ORF">CIB84_013720</name>
</gene>
<accession>A0A2P4SEK3</accession>